<name>A0ABW1JFU4_9ACTN</name>
<dbReference type="Gene3D" id="3.40.50.720">
    <property type="entry name" value="NAD(P)-binding Rossmann-like Domain"/>
    <property type="match status" value="2"/>
</dbReference>
<accession>A0ABW1JFU4</accession>
<evidence type="ECO:0000256" key="2">
    <source>
        <dbReference type="ARBA" id="ARBA00023027"/>
    </source>
</evidence>
<dbReference type="SUPFAM" id="SSF52413">
    <property type="entry name" value="UDP-glucose/GDP-mannose dehydrogenase C-terminal domain"/>
    <property type="match status" value="1"/>
</dbReference>
<gene>
    <name evidence="5" type="ORF">ACFQDO_13720</name>
</gene>
<dbReference type="InterPro" id="IPR001732">
    <property type="entry name" value="UDP-Glc/GDP-Man_DH_N"/>
</dbReference>
<reference evidence="6" key="1">
    <citation type="journal article" date="2019" name="Int. J. Syst. Evol. Microbiol.">
        <title>The Global Catalogue of Microorganisms (GCM) 10K type strain sequencing project: providing services to taxonomists for standard genome sequencing and annotation.</title>
        <authorList>
            <consortium name="The Broad Institute Genomics Platform"/>
            <consortium name="The Broad Institute Genome Sequencing Center for Infectious Disease"/>
            <person name="Wu L."/>
            <person name="Ma J."/>
        </authorList>
    </citation>
    <scope>NUCLEOTIDE SEQUENCE [LARGE SCALE GENOMIC DNA]</scope>
    <source>
        <strain evidence="6">KACC 14249</strain>
    </source>
</reference>
<evidence type="ECO:0000313" key="5">
    <source>
        <dbReference type="EMBL" id="MFC6008189.1"/>
    </source>
</evidence>
<dbReference type="InterPro" id="IPR036291">
    <property type="entry name" value="NAD(P)-bd_dom_sf"/>
</dbReference>
<dbReference type="PIRSF" id="PIRSF000124">
    <property type="entry name" value="UDPglc_GDPman_dh"/>
    <property type="match status" value="1"/>
</dbReference>
<dbReference type="InterPro" id="IPR014026">
    <property type="entry name" value="UDP-Glc/GDP-Man_DH_dimer"/>
</dbReference>
<dbReference type="PANTHER" id="PTHR43491">
    <property type="entry name" value="UDP-N-ACETYL-D-MANNOSAMINE DEHYDROGENASE"/>
    <property type="match status" value="1"/>
</dbReference>
<dbReference type="Proteomes" id="UP001596189">
    <property type="component" value="Unassembled WGS sequence"/>
</dbReference>
<evidence type="ECO:0000259" key="4">
    <source>
        <dbReference type="SMART" id="SM00984"/>
    </source>
</evidence>
<evidence type="ECO:0000256" key="3">
    <source>
        <dbReference type="PIRNR" id="PIRNR000124"/>
    </source>
</evidence>
<dbReference type="InterPro" id="IPR017476">
    <property type="entry name" value="UDP-Glc/GDP-Man"/>
</dbReference>
<keyword evidence="2" id="KW-0520">NAD</keyword>
<dbReference type="Pfam" id="PF03720">
    <property type="entry name" value="UDPG_MGDP_dh_C"/>
    <property type="match status" value="1"/>
</dbReference>
<dbReference type="InterPro" id="IPR008927">
    <property type="entry name" value="6-PGluconate_DH-like_C_sf"/>
</dbReference>
<dbReference type="NCBIfam" id="TIGR03026">
    <property type="entry name" value="NDP-sugDHase"/>
    <property type="match status" value="1"/>
</dbReference>
<comment type="caution">
    <text evidence="5">The sequence shown here is derived from an EMBL/GenBank/DDBJ whole genome shotgun (WGS) entry which is preliminary data.</text>
</comment>
<evidence type="ECO:0000256" key="1">
    <source>
        <dbReference type="ARBA" id="ARBA00023002"/>
    </source>
</evidence>
<dbReference type="InterPro" id="IPR028359">
    <property type="entry name" value="UDP_ManNAc/GlcNAc_DH"/>
</dbReference>
<keyword evidence="6" id="KW-1185">Reference proteome</keyword>
<dbReference type="SUPFAM" id="SSF48179">
    <property type="entry name" value="6-phosphogluconate dehydrogenase C-terminal domain-like"/>
    <property type="match status" value="1"/>
</dbReference>
<dbReference type="Pfam" id="PF00984">
    <property type="entry name" value="UDPG_MGDP_dh"/>
    <property type="match status" value="1"/>
</dbReference>
<dbReference type="InterPro" id="IPR036220">
    <property type="entry name" value="UDP-Glc/GDP-Man_DH_C_sf"/>
</dbReference>
<proteinExistence type="inferred from homology"/>
<feature type="domain" description="UDP-glucose/GDP-mannose dehydrogenase C-terminal" evidence="4">
    <location>
        <begin position="322"/>
        <end position="415"/>
    </location>
</feature>
<dbReference type="SUPFAM" id="SSF51735">
    <property type="entry name" value="NAD(P)-binding Rossmann-fold domains"/>
    <property type="match status" value="1"/>
</dbReference>
<dbReference type="PIRSF" id="PIRSF500136">
    <property type="entry name" value="UDP_ManNAc_DH"/>
    <property type="match status" value="1"/>
</dbReference>
<dbReference type="SMART" id="SM00984">
    <property type="entry name" value="UDPG_MGDP_dh_C"/>
    <property type="match status" value="1"/>
</dbReference>
<dbReference type="Pfam" id="PF03721">
    <property type="entry name" value="UDPG_MGDP_dh_N"/>
    <property type="match status" value="1"/>
</dbReference>
<dbReference type="PANTHER" id="PTHR43491:SF5">
    <property type="entry name" value="UDP-N-ACETYL-D-MANNOSAMINE DEHYDROGENASE"/>
    <property type="match status" value="1"/>
</dbReference>
<protein>
    <submittedName>
        <fullName evidence="5">Nucleotide sugar dehydrogenase</fullName>
    </submittedName>
</protein>
<dbReference type="EMBL" id="JBHSRD010000004">
    <property type="protein sequence ID" value="MFC6008189.1"/>
    <property type="molecule type" value="Genomic_DNA"/>
</dbReference>
<sequence length="434" mass="45672">MQITVVALGKIGLPLAVQFASKGHSVVGADVNQQTVDQVNAGVEPFPGEAHLADKLREVVDAGRLTATTDTTAAVAGSDAVVLVVPLFVDDDAKPDFRAMDAATAAVAAGLRPGTLVSYETTLPVGTTRSRFLPVLEGTSGLTVGQDLFVAFSPERVLTGRVFADLRKYPKLVGGVDQASAERAIGFYESVLDFDERPDLARPNGVWDLGSAEASELAKLAETTYRDVNIGLANQFALFAGKHGIDVNAVIDASNSQPYSHIHRPGIAVGGHCIPVYPRLYLWNDPDASIVATARAANAEMPERTVAMLEAELGDLSGRRVAVLGASYRGGVKETAFSGVFATVGALRGRGADVGVHDPMYSDDELTTLGLPVHHLGDPVDAAVVQADHAEYAELTPADLPGVQVLVDGRRITDPARWTAVTRVLIGAPTSRPQ</sequence>
<dbReference type="InterPro" id="IPR014027">
    <property type="entry name" value="UDP-Glc/GDP-Man_DH_C"/>
</dbReference>
<organism evidence="5 6">
    <name type="scientific">Angustibacter luteus</name>
    <dbReference type="NCBI Taxonomy" id="658456"/>
    <lineage>
        <taxon>Bacteria</taxon>
        <taxon>Bacillati</taxon>
        <taxon>Actinomycetota</taxon>
        <taxon>Actinomycetes</taxon>
        <taxon>Kineosporiales</taxon>
        <taxon>Kineosporiaceae</taxon>
    </lineage>
</organism>
<keyword evidence="1" id="KW-0560">Oxidoreductase</keyword>
<comment type="similarity">
    <text evidence="3">Belongs to the UDP-glucose/GDP-mannose dehydrogenase family.</text>
</comment>
<evidence type="ECO:0000313" key="6">
    <source>
        <dbReference type="Proteomes" id="UP001596189"/>
    </source>
</evidence>
<dbReference type="RefSeq" id="WP_345715119.1">
    <property type="nucleotide sequence ID" value="NZ_BAABFP010000002.1"/>
</dbReference>